<feature type="domain" description="Peptidase M56" evidence="2">
    <location>
        <begin position="102"/>
        <end position="290"/>
    </location>
</feature>
<evidence type="ECO:0000313" key="3">
    <source>
        <dbReference type="EMBL" id="CAH1001212.1"/>
    </source>
</evidence>
<reference evidence="3" key="1">
    <citation type="submission" date="2021-12" db="EMBL/GenBank/DDBJ databases">
        <authorList>
            <person name="Rodrigo-Torres L."/>
            <person name="Arahal R. D."/>
            <person name="Lucena T."/>
        </authorList>
    </citation>
    <scope>NUCLEOTIDE SEQUENCE</scope>
    <source>
        <strain evidence="3">CECT 8419</strain>
    </source>
</reference>
<dbReference type="Gene3D" id="3.30.2010.10">
    <property type="entry name" value="Metalloproteases ('zincins'), catalytic domain"/>
    <property type="match status" value="1"/>
</dbReference>
<dbReference type="CDD" id="cd07341">
    <property type="entry name" value="M56_BlaR1_MecR1_like"/>
    <property type="match status" value="1"/>
</dbReference>
<dbReference type="PANTHER" id="PTHR34978:SF3">
    <property type="entry name" value="SLR0241 PROTEIN"/>
    <property type="match status" value="1"/>
</dbReference>
<dbReference type="SUPFAM" id="SSF56935">
    <property type="entry name" value="Porins"/>
    <property type="match status" value="1"/>
</dbReference>
<name>A0ABM9B1L0_9BACT</name>
<dbReference type="Pfam" id="PF05569">
    <property type="entry name" value="Peptidase_M56"/>
    <property type="match status" value="1"/>
</dbReference>
<evidence type="ECO:0000259" key="2">
    <source>
        <dbReference type="Pfam" id="PF05569"/>
    </source>
</evidence>
<keyword evidence="1" id="KW-0812">Transmembrane</keyword>
<keyword evidence="4" id="KW-1185">Reference proteome</keyword>
<keyword evidence="1" id="KW-0472">Membrane</keyword>
<dbReference type="Gene3D" id="2.60.40.1120">
    <property type="entry name" value="Carboxypeptidase-like, regulatory domain"/>
    <property type="match status" value="1"/>
</dbReference>
<dbReference type="Pfam" id="PF13715">
    <property type="entry name" value="CarbopepD_reg_2"/>
    <property type="match status" value="1"/>
</dbReference>
<keyword evidence="1" id="KW-1133">Transmembrane helix</keyword>
<gene>
    <name evidence="3" type="ORF">LEM8419_02111</name>
</gene>
<dbReference type="SUPFAM" id="SSF49464">
    <property type="entry name" value="Carboxypeptidase regulatory domain-like"/>
    <property type="match status" value="1"/>
</dbReference>
<dbReference type="PANTHER" id="PTHR34978">
    <property type="entry name" value="POSSIBLE SENSOR-TRANSDUCER PROTEIN BLAR"/>
    <property type="match status" value="1"/>
</dbReference>
<proteinExistence type="predicted"/>
<feature type="transmembrane region" description="Helical" evidence="1">
    <location>
        <begin position="100"/>
        <end position="121"/>
    </location>
</feature>
<evidence type="ECO:0000256" key="1">
    <source>
        <dbReference type="SAM" id="Phobius"/>
    </source>
</evidence>
<comment type="caution">
    <text evidence="3">The sequence shown here is derived from an EMBL/GenBank/DDBJ whole genome shotgun (WGS) entry which is preliminary data.</text>
</comment>
<feature type="transmembrane region" description="Helical" evidence="1">
    <location>
        <begin position="168"/>
        <end position="189"/>
    </location>
</feature>
<feature type="transmembrane region" description="Helical" evidence="1">
    <location>
        <begin position="12"/>
        <end position="35"/>
    </location>
</feature>
<evidence type="ECO:0000313" key="4">
    <source>
        <dbReference type="Proteomes" id="UP000837803"/>
    </source>
</evidence>
<dbReference type="InterPro" id="IPR008969">
    <property type="entry name" value="CarboxyPept-like_regulatory"/>
</dbReference>
<dbReference type="InterPro" id="IPR008756">
    <property type="entry name" value="Peptidase_M56"/>
</dbReference>
<dbReference type="RefSeq" id="WP_238751061.1">
    <property type="nucleotide sequence ID" value="NZ_CAKLPZ010000002.1"/>
</dbReference>
<accession>A0ABM9B1L0</accession>
<dbReference type="EMBL" id="CAKLPZ010000002">
    <property type="protein sequence ID" value="CAH1001212.1"/>
    <property type="molecule type" value="Genomic_DNA"/>
</dbReference>
<dbReference type="InterPro" id="IPR052173">
    <property type="entry name" value="Beta-lactam_resp_regulator"/>
</dbReference>
<sequence>MTELIPYDWGVAIARALLHTLWVFALLTGLAHACCSVSRSAAVRYRIYLICLVSLPLAFAALTWWFMPLADTGLPVALPESDFPQAIPDEEVPTVPPVPWPVYLTIGYLVGLVAFGLRTAYHYVRGRSLRRSGLPPPPQARRQFRVLRESLSKTVDASWRISRRISTVVAIGFLHPIILFPIGLLNQLTPQETEAILLHELAHLMRNDHRWVVLQQLVGDLFFYHPLVYWLGRQLEREREFACDDIVRQRVARGVYASALLRVARYTQSIHQPSNPLAVNAIHSLAQRLHRLFTPAQTSGRSWPYPYPSVALLVGLFVLLTGTLSWAQTNTTTVAEEQSSVQGRVLDAVTLQPLIGVTVRNEATSAGTITDFEGRYALILTPGEHQVEIAYVGYPTRKTTLTVAGTTQLDVLLDKEGGNIPEGASTTSTVIRTGEGNPKRLRSGNILYIVDGKRFEGDPTDQLDPGDIERVDVHKDPETIASVGYGGGFEGAIIITLKKRE</sequence>
<organism evidence="3 4">
    <name type="scientific">Neolewinella maritima</name>
    <dbReference type="NCBI Taxonomy" id="1383882"/>
    <lineage>
        <taxon>Bacteria</taxon>
        <taxon>Pseudomonadati</taxon>
        <taxon>Bacteroidota</taxon>
        <taxon>Saprospiria</taxon>
        <taxon>Saprospirales</taxon>
        <taxon>Lewinellaceae</taxon>
        <taxon>Neolewinella</taxon>
    </lineage>
</organism>
<protein>
    <recommendedName>
        <fullName evidence="2">Peptidase M56 domain-containing protein</fullName>
    </recommendedName>
</protein>
<dbReference type="Proteomes" id="UP000837803">
    <property type="component" value="Unassembled WGS sequence"/>
</dbReference>
<feature type="transmembrane region" description="Helical" evidence="1">
    <location>
        <begin position="47"/>
        <end position="67"/>
    </location>
</feature>